<evidence type="ECO:0000313" key="2">
    <source>
        <dbReference type="Proteomes" id="UP000003692"/>
    </source>
</evidence>
<name>D4F3X3_EDWTA</name>
<dbReference type="EMBL" id="ADGK01000074">
    <property type="protein sequence ID" value="EFE23535.1"/>
    <property type="molecule type" value="Genomic_DNA"/>
</dbReference>
<gene>
    <name evidence="1" type="ORF">EDWATA_01439</name>
</gene>
<comment type="caution">
    <text evidence="1">The sequence shown here is derived from an EMBL/GenBank/DDBJ whole genome shotgun (WGS) entry which is preliminary data.</text>
</comment>
<protein>
    <submittedName>
        <fullName evidence="1">Uncharacterized protein</fullName>
    </submittedName>
</protein>
<dbReference type="HOGENOM" id="CLU_3167450_0_0_6"/>
<evidence type="ECO:0000313" key="1">
    <source>
        <dbReference type="EMBL" id="EFE23535.1"/>
    </source>
</evidence>
<proteinExistence type="predicted"/>
<dbReference type="AlphaFoldDB" id="D4F3X3"/>
<dbReference type="Proteomes" id="UP000003692">
    <property type="component" value="Unassembled WGS sequence"/>
</dbReference>
<sequence length="47" mass="5425">MIVAKCNYPPHRHGYRQAMMNEKIATMTSWLMSVTRHRCHIIPSAVG</sequence>
<accession>D4F3X3</accession>
<organism evidence="1 2">
    <name type="scientific">Edwardsiella tarda ATCC 23685</name>
    <dbReference type="NCBI Taxonomy" id="500638"/>
    <lineage>
        <taxon>Bacteria</taxon>
        <taxon>Pseudomonadati</taxon>
        <taxon>Pseudomonadota</taxon>
        <taxon>Gammaproteobacteria</taxon>
        <taxon>Enterobacterales</taxon>
        <taxon>Hafniaceae</taxon>
        <taxon>Edwardsiella</taxon>
    </lineage>
</organism>
<reference evidence="1 2" key="1">
    <citation type="submission" date="2010-02" db="EMBL/GenBank/DDBJ databases">
        <authorList>
            <person name="Weinstock G."/>
            <person name="Sodergren E."/>
            <person name="Clifton S."/>
            <person name="Fulton L."/>
            <person name="Fulton B."/>
            <person name="Courtney L."/>
            <person name="Fronick C."/>
            <person name="Harrison M."/>
            <person name="Strong C."/>
            <person name="Farmer C."/>
            <person name="Delahaunty K."/>
            <person name="Markovic C."/>
            <person name="Hall O."/>
            <person name="Minx P."/>
            <person name="Tomlinson C."/>
            <person name="Mitreva M."/>
            <person name="Nelson J."/>
            <person name="Hou S."/>
            <person name="Wollam A."/>
            <person name="Pepin K.H."/>
            <person name="Johnson M."/>
            <person name="Bhonagiri V."/>
            <person name="Zhang X."/>
            <person name="Suruliraj S."/>
            <person name="Warren W."/>
            <person name="Chinwalla A."/>
            <person name="Mardis E.R."/>
            <person name="Wilson R.K."/>
        </authorList>
    </citation>
    <scope>NUCLEOTIDE SEQUENCE [LARGE SCALE GENOMIC DNA]</scope>
    <source>
        <strain evidence="1 2">ATCC 23685</strain>
    </source>
</reference>